<organism evidence="4 5">
    <name type="scientific">Methylobacterium brachiatum</name>
    <dbReference type="NCBI Taxonomy" id="269660"/>
    <lineage>
        <taxon>Bacteria</taxon>
        <taxon>Pseudomonadati</taxon>
        <taxon>Pseudomonadota</taxon>
        <taxon>Alphaproteobacteria</taxon>
        <taxon>Hyphomicrobiales</taxon>
        <taxon>Methylobacteriaceae</taxon>
        <taxon>Methylobacterium</taxon>
    </lineage>
</organism>
<evidence type="ECO:0000259" key="3">
    <source>
        <dbReference type="Pfam" id="PF07811"/>
    </source>
</evidence>
<accession>A0AAJ1TWR4</accession>
<evidence type="ECO:0000313" key="4">
    <source>
        <dbReference type="EMBL" id="MDQ0546204.1"/>
    </source>
</evidence>
<feature type="region of interest" description="Disordered" evidence="1">
    <location>
        <begin position="1"/>
        <end position="21"/>
    </location>
</feature>
<dbReference type="RefSeq" id="WP_230367540.1">
    <property type="nucleotide sequence ID" value="NZ_JAJALK010000013.1"/>
</dbReference>
<evidence type="ECO:0000256" key="2">
    <source>
        <dbReference type="SAM" id="Phobius"/>
    </source>
</evidence>
<dbReference type="AlphaFoldDB" id="A0AAJ1TWR4"/>
<name>A0AAJ1TWR4_9HYPH</name>
<dbReference type="InterPro" id="IPR012495">
    <property type="entry name" value="TadE-like_dom"/>
</dbReference>
<evidence type="ECO:0000313" key="5">
    <source>
        <dbReference type="Proteomes" id="UP001223420"/>
    </source>
</evidence>
<feature type="transmembrane region" description="Helical" evidence="2">
    <location>
        <begin position="42"/>
        <end position="62"/>
    </location>
</feature>
<sequence length="260" mass="27819">MAPGMRGASSRKARPGFRDDADRQARAACRFRAARFLRDRRAVSAIEFALILPVLLILMLAGTQLVTYVNASRKVGLVAQSISQMISQAMPPAGSTVATVNATDLHFSFDSALVLFPYLMKDGPRQGLQWWQDIAITYAAVAFTQTASNCTGGDLSACYTGAVVWTSSGTTGGNYRPCTVPQLPAADTAPPSRTTLPRSVFGPGSIVAVDVVFNFKPTFGARFIPAVRIARSMYVQPRYATLVNFDPAGNDGIAVKCPGF</sequence>
<dbReference type="Proteomes" id="UP001223420">
    <property type="component" value="Unassembled WGS sequence"/>
</dbReference>
<reference evidence="4" key="1">
    <citation type="submission" date="2023-07" db="EMBL/GenBank/DDBJ databases">
        <title>Genomic Encyclopedia of Type Strains, Phase IV (KMG-IV): sequencing the most valuable type-strain genomes for metagenomic binning, comparative biology and taxonomic classification.</title>
        <authorList>
            <person name="Goeker M."/>
        </authorList>
    </citation>
    <scope>NUCLEOTIDE SEQUENCE</scope>
    <source>
        <strain evidence="4">DSM 19569</strain>
    </source>
</reference>
<proteinExistence type="predicted"/>
<keyword evidence="2" id="KW-0472">Membrane</keyword>
<keyword evidence="2" id="KW-1133">Transmembrane helix</keyword>
<comment type="caution">
    <text evidence="4">The sequence shown here is derived from an EMBL/GenBank/DDBJ whole genome shotgun (WGS) entry which is preliminary data.</text>
</comment>
<dbReference type="Pfam" id="PF07811">
    <property type="entry name" value="TadE"/>
    <property type="match status" value="1"/>
</dbReference>
<keyword evidence="2" id="KW-0812">Transmembrane</keyword>
<feature type="domain" description="TadE-like" evidence="3">
    <location>
        <begin position="43"/>
        <end position="79"/>
    </location>
</feature>
<gene>
    <name evidence="4" type="ORF">QO001_005153</name>
</gene>
<dbReference type="EMBL" id="JAUSWL010000012">
    <property type="protein sequence ID" value="MDQ0546204.1"/>
    <property type="molecule type" value="Genomic_DNA"/>
</dbReference>
<evidence type="ECO:0000256" key="1">
    <source>
        <dbReference type="SAM" id="MobiDB-lite"/>
    </source>
</evidence>
<protein>
    <submittedName>
        <fullName evidence="4">Flp pilus assembly pilin Flp</fullName>
    </submittedName>
</protein>